<keyword evidence="5 6" id="KW-0067">ATP-binding</keyword>
<evidence type="ECO:0000256" key="1">
    <source>
        <dbReference type="ARBA" id="ARBA00012552"/>
    </source>
</evidence>
<sequence length="536" mass="60194">MELSDLQQQYTSVLVALRGDPSNAEMKTLLNDLGELITLSGGDLPVLEEEEEEAPREEEDASKEEEDFDDMFSTAEEPQQKKQKTGGVVMKDTIVPEVHVDVQNITNYRTLNRFDDLKGYPQLVNNLRNCGFTYPSTVQKHSIPILLDHRRDIMACAQTGSGKTLAFLVPIIAALTTDAKLGKLKRPMSYHKSFPLALVLAPTRELVIQIQEEAEKITNETGYNSIAIYGGADKHKQKTELITHGCDVLIATPGRLVDLLESQKIGLNSLRFFVLDEADRMLDMGFEKDIKKITGRQDFPKDPNRTVQPETSWQKSSLNPNAQKKKETRGDREIQTIMFSATFPKEIRRLASEYLDDYVFLRIGTSGGTSTSIRQNFIYLDESDKQKTVVEQLKTMQGLVLVFAGTKKSADALAWWLHDRKFASTTIHGDLDQRERETALESFRTGKTPILVATDVAARGLDIENVGHVINYDLPTNIEDYVHRIGRTGRAGKQGHAVSFFSSKNSNMARHLVKQLQKSGQEIPQWMSNMTAGNTD</sequence>
<dbReference type="OrthoDB" id="196131at2759"/>
<evidence type="ECO:0000256" key="2">
    <source>
        <dbReference type="ARBA" id="ARBA00022741"/>
    </source>
</evidence>
<evidence type="ECO:0000259" key="8">
    <source>
        <dbReference type="PROSITE" id="PS51192"/>
    </source>
</evidence>
<keyword evidence="11" id="KW-1185">Reference proteome</keyword>
<feature type="compositionally biased region" description="Polar residues" evidence="7">
    <location>
        <begin position="305"/>
        <end position="322"/>
    </location>
</feature>
<dbReference type="SMART" id="SM00490">
    <property type="entry name" value="HELICc"/>
    <property type="match status" value="1"/>
</dbReference>
<feature type="compositionally biased region" description="Acidic residues" evidence="7">
    <location>
        <begin position="46"/>
        <end position="70"/>
    </location>
</feature>
<dbReference type="GO" id="GO:0016787">
    <property type="term" value="F:hydrolase activity"/>
    <property type="evidence" value="ECO:0007669"/>
    <property type="project" value="UniProtKB-KW"/>
</dbReference>
<dbReference type="InterPro" id="IPR001650">
    <property type="entry name" value="Helicase_C-like"/>
</dbReference>
<dbReference type="GO" id="GO:0003676">
    <property type="term" value="F:nucleic acid binding"/>
    <property type="evidence" value="ECO:0007669"/>
    <property type="project" value="InterPro"/>
</dbReference>
<evidence type="ECO:0000313" key="10">
    <source>
        <dbReference type="EMBL" id="PRP85044.1"/>
    </source>
</evidence>
<dbReference type="FunCoup" id="A0A2P6NM42">
    <property type="interactions" value="516"/>
</dbReference>
<dbReference type="InParanoid" id="A0A2P6NM42"/>
<evidence type="ECO:0000256" key="4">
    <source>
        <dbReference type="ARBA" id="ARBA00022806"/>
    </source>
</evidence>
<dbReference type="InterPro" id="IPR027417">
    <property type="entry name" value="P-loop_NTPase"/>
</dbReference>
<dbReference type="GO" id="GO:0005524">
    <property type="term" value="F:ATP binding"/>
    <property type="evidence" value="ECO:0007669"/>
    <property type="project" value="UniProtKB-KW"/>
</dbReference>
<dbReference type="InterPro" id="IPR014001">
    <property type="entry name" value="Helicase_ATP-bd"/>
</dbReference>
<protein>
    <recommendedName>
        <fullName evidence="1">RNA helicase</fullName>
        <ecNumber evidence="1">3.6.4.13</ecNumber>
    </recommendedName>
</protein>
<keyword evidence="3 6" id="KW-0378">Hydrolase</keyword>
<keyword evidence="4 6" id="KW-0347">Helicase</keyword>
<dbReference type="Pfam" id="PF00270">
    <property type="entry name" value="DEAD"/>
    <property type="match status" value="1"/>
</dbReference>
<dbReference type="EC" id="3.6.4.13" evidence="1"/>
<dbReference type="SUPFAM" id="SSF52540">
    <property type="entry name" value="P-loop containing nucleoside triphosphate hydrolases"/>
    <property type="match status" value="1"/>
</dbReference>
<evidence type="ECO:0000256" key="3">
    <source>
        <dbReference type="ARBA" id="ARBA00022801"/>
    </source>
</evidence>
<dbReference type="PANTHER" id="PTHR47958">
    <property type="entry name" value="ATP-DEPENDENT RNA HELICASE DBP3"/>
    <property type="match status" value="1"/>
</dbReference>
<dbReference type="Gene3D" id="3.40.50.300">
    <property type="entry name" value="P-loop containing nucleotide triphosphate hydrolases"/>
    <property type="match status" value="2"/>
</dbReference>
<keyword evidence="2 6" id="KW-0547">Nucleotide-binding</keyword>
<evidence type="ECO:0000313" key="11">
    <source>
        <dbReference type="Proteomes" id="UP000241769"/>
    </source>
</evidence>
<dbReference type="InterPro" id="IPR000629">
    <property type="entry name" value="RNA-helicase_DEAD-box_CS"/>
</dbReference>
<dbReference type="SMART" id="SM00487">
    <property type="entry name" value="DEXDc"/>
    <property type="match status" value="1"/>
</dbReference>
<dbReference type="AlphaFoldDB" id="A0A2P6NM42"/>
<dbReference type="EMBL" id="MDYQ01000051">
    <property type="protein sequence ID" value="PRP85044.1"/>
    <property type="molecule type" value="Genomic_DNA"/>
</dbReference>
<accession>A0A2P6NM42</accession>
<dbReference type="PROSITE" id="PS51192">
    <property type="entry name" value="HELICASE_ATP_BIND_1"/>
    <property type="match status" value="1"/>
</dbReference>
<comment type="caution">
    <text evidence="10">The sequence shown here is derived from an EMBL/GenBank/DDBJ whole genome shotgun (WGS) entry which is preliminary data.</text>
</comment>
<proteinExistence type="inferred from homology"/>
<dbReference type="STRING" id="1890364.A0A2P6NM42"/>
<dbReference type="CDD" id="cd18787">
    <property type="entry name" value="SF2_C_DEAD"/>
    <property type="match status" value="1"/>
</dbReference>
<comment type="similarity">
    <text evidence="6">Belongs to the DEAD box helicase family.</text>
</comment>
<dbReference type="GO" id="GO:0003724">
    <property type="term" value="F:RNA helicase activity"/>
    <property type="evidence" value="ECO:0007669"/>
    <property type="project" value="UniProtKB-EC"/>
</dbReference>
<evidence type="ECO:0000256" key="5">
    <source>
        <dbReference type="ARBA" id="ARBA00022840"/>
    </source>
</evidence>
<dbReference type="PROSITE" id="PS51194">
    <property type="entry name" value="HELICASE_CTER"/>
    <property type="match status" value="1"/>
</dbReference>
<evidence type="ECO:0000256" key="6">
    <source>
        <dbReference type="RuleBase" id="RU000492"/>
    </source>
</evidence>
<feature type="domain" description="Helicase ATP-binding" evidence="8">
    <location>
        <begin position="144"/>
        <end position="361"/>
    </location>
</feature>
<dbReference type="Proteomes" id="UP000241769">
    <property type="component" value="Unassembled WGS sequence"/>
</dbReference>
<dbReference type="PROSITE" id="PS00039">
    <property type="entry name" value="DEAD_ATP_HELICASE"/>
    <property type="match status" value="1"/>
</dbReference>
<dbReference type="InterPro" id="IPR011545">
    <property type="entry name" value="DEAD/DEAH_box_helicase_dom"/>
</dbReference>
<dbReference type="Pfam" id="PF00271">
    <property type="entry name" value="Helicase_C"/>
    <property type="match status" value="1"/>
</dbReference>
<organism evidence="10 11">
    <name type="scientific">Planoprotostelium fungivorum</name>
    <dbReference type="NCBI Taxonomy" id="1890364"/>
    <lineage>
        <taxon>Eukaryota</taxon>
        <taxon>Amoebozoa</taxon>
        <taxon>Evosea</taxon>
        <taxon>Variosea</taxon>
        <taxon>Cavosteliida</taxon>
        <taxon>Cavosteliaceae</taxon>
        <taxon>Planoprotostelium</taxon>
    </lineage>
</organism>
<feature type="domain" description="Helicase C-terminal" evidence="9">
    <location>
        <begin position="372"/>
        <end position="531"/>
    </location>
</feature>
<feature type="region of interest" description="Disordered" evidence="7">
    <location>
        <begin position="40"/>
        <end position="86"/>
    </location>
</feature>
<gene>
    <name evidence="10" type="ORF">PROFUN_07228</name>
</gene>
<name>A0A2P6NM42_9EUKA</name>
<evidence type="ECO:0000256" key="7">
    <source>
        <dbReference type="SAM" id="MobiDB-lite"/>
    </source>
</evidence>
<reference evidence="10 11" key="1">
    <citation type="journal article" date="2018" name="Genome Biol. Evol.">
        <title>Multiple Roots of Fruiting Body Formation in Amoebozoa.</title>
        <authorList>
            <person name="Hillmann F."/>
            <person name="Forbes G."/>
            <person name="Novohradska S."/>
            <person name="Ferling I."/>
            <person name="Riege K."/>
            <person name="Groth M."/>
            <person name="Westermann M."/>
            <person name="Marz M."/>
            <person name="Spaller T."/>
            <person name="Winckler T."/>
            <person name="Schaap P."/>
            <person name="Glockner G."/>
        </authorList>
    </citation>
    <scope>NUCLEOTIDE SEQUENCE [LARGE SCALE GENOMIC DNA]</scope>
    <source>
        <strain evidence="10 11">Jena</strain>
    </source>
</reference>
<evidence type="ECO:0000259" key="9">
    <source>
        <dbReference type="PROSITE" id="PS51194"/>
    </source>
</evidence>
<dbReference type="FunFam" id="3.40.50.300:FF:000008">
    <property type="entry name" value="ATP-dependent RNA helicase RhlB"/>
    <property type="match status" value="1"/>
</dbReference>
<feature type="region of interest" description="Disordered" evidence="7">
    <location>
        <begin position="294"/>
        <end position="330"/>
    </location>
</feature>